<proteinExistence type="predicted"/>
<dbReference type="InterPro" id="IPR050877">
    <property type="entry name" value="EMX-VAX-Noto_Homeobox_TFs"/>
</dbReference>
<dbReference type="Proteomes" id="UP000275408">
    <property type="component" value="Unassembled WGS sequence"/>
</dbReference>
<name>A0A3M6URF2_POCDA</name>
<gene>
    <name evidence="8" type="ORF">pdam_00006249</name>
</gene>
<organism evidence="8 9">
    <name type="scientific">Pocillopora damicornis</name>
    <name type="common">Cauliflower coral</name>
    <name type="synonym">Millepora damicornis</name>
    <dbReference type="NCBI Taxonomy" id="46731"/>
    <lineage>
        <taxon>Eukaryota</taxon>
        <taxon>Metazoa</taxon>
        <taxon>Cnidaria</taxon>
        <taxon>Anthozoa</taxon>
        <taxon>Hexacorallia</taxon>
        <taxon>Scleractinia</taxon>
        <taxon>Astrocoeniina</taxon>
        <taxon>Pocilloporidae</taxon>
        <taxon>Pocillopora</taxon>
    </lineage>
</organism>
<evidence type="ECO:0000256" key="5">
    <source>
        <dbReference type="PROSITE-ProRule" id="PRU00108"/>
    </source>
</evidence>
<dbReference type="GO" id="GO:0000981">
    <property type="term" value="F:DNA-binding transcription factor activity, RNA polymerase II-specific"/>
    <property type="evidence" value="ECO:0007669"/>
    <property type="project" value="InterPro"/>
</dbReference>
<dbReference type="SMART" id="SM00389">
    <property type="entry name" value="HOX"/>
    <property type="match status" value="1"/>
</dbReference>
<reference evidence="8 9" key="1">
    <citation type="journal article" date="2018" name="Sci. Rep.">
        <title>Comparative analysis of the Pocillopora damicornis genome highlights role of immune system in coral evolution.</title>
        <authorList>
            <person name="Cunning R."/>
            <person name="Bay R.A."/>
            <person name="Gillette P."/>
            <person name="Baker A.C."/>
            <person name="Traylor-Knowles N."/>
        </authorList>
    </citation>
    <scope>NUCLEOTIDE SEQUENCE [LARGE SCALE GENOMIC DNA]</scope>
    <source>
        <strain evidence="8">RSMAS</strain>
        <tissue evidence="8">Whole animal</tissue>
    </source>
</reference>
<dbReference type="PANTHER" id="PTHR24339:SF67">
    <property type="entry name" value="GNOT1 HOMEODOMAIN PROTEIN-RELATED"/>
    <property type="match status" value="1"/>
</dbReference>
<evidence type="ECO:0000256" key="2">
    <source>
        <dbReference type="ARBA" id="ARBA00023125"/>
    </source>
</evidence>
<comment type="subcellular location">
    <subcellularLocation>
        <location evidence="1 5 6">Nucleus</location>
    </subcellularLocation>
</comment>
<evidence type="ECO:0000256" key="4">
    <source>
        <dbReference type="ARBA" id="ARBA00023242"/>
    </source>
</evidence>
<dbReference type="SUPFAM" id="SSF46689">
    <property type="entry name" value="Homeodomain-like"/>
    <property type="match status" value="1"/>
</dbReference>
<keyword evidence="4 5" id="KW-0539">Nucleus</keyword>
<dbReference type="PROSITE" id="PS50071">
    <property type="entry name" value="HOMEOBOX_2"/>
    <property type="match status" value="1"/>
</dbReference>
<dbReference type="InterPro" id="IPR001356">
    <property type="entry name" value="HD"/>
</dbReference>
<dbReference type="PRINTS" id="PR00024">
    <property type="entry name" value="HOMEOBOX"/>
</dbReference>
<comment type="caution">
    <text evidence="8">The sequence shown here is derived from an EMBL/GenBank/DDBJ whole genome shotgun (WGS) entry which is preliminary data.</text>
</comment>
<accession>A0A3M6URF2</accession>
<dbReference type="EMBL" id="RCHS01000990">
    <property type="protein sequence ID" value="RMX55918.1"/>
    <property type="molecule type" value="Genomic_DNA"/>
</dbReference>
<dbReference type="Pfam" id="PF00046">
    <property type="entry name" value="Homeodomain"/>
    <property type="match status" value="1"/>
</dbReference>
<evidence type="ECO:0000256" key="1">
    <source>
        <dbReference type="ARBA" id="ARBA00004123"/>
    </source>
</evidence>
<keyword evidence="3 5" id="KW-0371">Homeobox</keyword>
<evidence type="ECO:0000259" key="7">
    <source>
        <dbReference type="PROSITE" id="PS50071"/>
    </source>
</evidence>
<protein>
    <recommendedName>
        <fullName evidence="7">Homeobox domain-containing protein</fullName>
    </recommendedName>
</protein>
<feature type="DNA-binding region" description="Homeobox" evidence="5">
    <location>
        <begin position="148"/>
        <end position="207"/>
    </location>
</feature>
<keyword evidence="2 5" id="KW-0238">DNA-binding</keyword>
<dbReference type="PROSITE" id="PS00027">
    <property type="entry name" value="HOMEOBOX_1"/>
    <property type="match status" value="1"/>
</dbReference>
<dbReference type="OrthoDB" id="6159439at2759"/>
<evidence type="ECO:0000313" key="9">
    <source>
        <dbReference type="Proteomes" id="UP000275408"/>
    </source>
</evidence>
<dbReference type="Gene3D" id="1.10.10.60">
    <property type="entry name" value="Homeodomain-like"/>
    <property type="match status" value="1"/>
</dbReference>
<feature type="domain" description="Homeobox" evidence="7">
    <location>
        <begin position="146"/>
        <end position="206"/>
    </location>
</feature>
<dbReference type="CDD" id="cd00086">
    <property type="entry name" value="homeodomain"/>
    <property type="match status" value="1"/>
</dbReference>
<dbReference type="InterPro" id="IPR020479">
    <property type="entry name" value="HD_metazoa"/>
</dbReference>
<evidence type="ECO:0000256" key="3">
    <source>
        <dbReference type="ARBA" id="ARBA00023155"/>
    </source>
</evidence>
<dbReference type="InterPro" id="IPR017970">
    <property type="entry name" value="Homeobox_CS"/>
</dbReference>
<dbReference type="GO" id="GO:0005634">
    <property type="term" value="C:nucleus"/>
    <property type="evidence" value="ECO:0007669"/>
    <property type="project" value="UniProtKB-SubCell"/>
</dbReference>
<dbReference type="AlphaFoldDB" id="A0A3M6URF2"/>
<keyword evidence="9" id="KW-1185">Reference proteome</keyword>
<dbReference type="GO" id="GO:0030182">
    <property type="term" value="P:neuron differentiation"/>
    <property type="evidence" value="ECO:0007669"/>
    <property type="project" value="TreeGrafter"/>
</dbReference>
<evidence type="ECO:0000313" key="8">
    <source>
        <dbReference type="EMBL" id="RMX55918.1"/>
    </source>
</evidence>
<dbReference type="PANTHER" id="PTHR24339">
    <property type="entry name" value="HOMEOBOX PROTEIN EMX-RELATED"/>
    <property type="match status" value="1"/>
</dbReference>
<sequence length="215" mass="25360">MQAYNREHPYYYSYLQCFCQPTALSYPPQSHQYQPHFRPHFESQLQKPFQSSFSIESLLGGEKTSEVSMPSLASTASYIKKTDPSVEAKLKGLVERRRNNSSKVSDSFDNREKSTAMTEVRKAELFAGEPASTTQEKKKGLVGTHFKRKRPRTMFTLYQLERMEGEFLRRQYITGNQRLQLASELQLSETQVRVWFQNRRIKWRKDVMKRQFDSY</sequence>
<dbReference type="GO" id="GO:0000978">
    <property type="term" value="F:RNA polymerase II cis-regulatory region sequence-specific DNA binding"/>
    <property type="evidence" value="ECO:0007669"/>
    <property type="project" value="TreeGrafter"/>
</dbReference>
<evidence type="ECO:0000256" key="6">
    <source>
        <dbReference type="RuleBase" id="RU000682"/>
    </source>
</evidence>
<dbReference type="InterPro" id="IPR009057">
    <property type="entry name" value="Homeodomain-like_sf"/>
</dbReference>